<feature type="binding site" description="axial binding residue" evidence="5">
    <location>
        <position position="63"/>
    </location>
    <ligand>
        <name>heme</name>
        <dbReference type="ChEBI" id="CHEBI:30413"/>
    </ligand>
    <ligandPart>
        <name>Fe</name>
        <dbReference type="ChEBI" id="CHEBI:18248"/>
    </ligandPart>
</feature>
<keyword evidence="4 6" id="KW-0503">Monooxygenase</keyword>
<keyword evidence="6" id="KW-0560">Oxidoreductase</keyword>
<dbReference type="PANTHER" id="PTHR24300">
    <property type="entry name" value="CYTOCHROME P450 508A4-RELATED"/>
    <property type="match status" value="1"/>
</dbReference>
<dbReference type="InterPro" id="IPR050182">
    <property type="entry name" value="Cytochrome_P450_fam2"/>
</dbReference>
<keyword evidence="8" id="KW-1185">Reference proteome</keyword>
<dbReference type="OrthoDB" id="6485116at2759"/>
<feature type="non-terminal residue" evidence="7">
    <location>
        <position position="1"/>
    </location>
</feature>
<sequence>MVISGFKIPKDTHIMANFWAIDNDPNLWENPSQFRPERHLSEDLKTFRKPEHLIPFSYGKRSCPGEGLAVVEVFLYLSSLLQKYDIKANRKTDRSLEYEFQFSITPKESPNVSFTKRVHN</sequence>
<evidence type="ECO:0000256" key="3">
    <source>
        <dbReference type="ARBA" id="ARBA00023004"/>
    </source>
</evidence>
<dbReference type="InterPro" id="IPR002401">
    <property type="entry name" value="Cyt_P450_E_grp-I"/>
</dbReference>
<dbReference type="AlphaFoldDB" id="A0A7R9L6C7"/>
<dbReference type="GO" id="GO:0020037">
    <property type="term" value="F:heme binding"/>
    <property type="evidence" value="ECO:0007669"/>
    <property type="project" value="InterPro"/>
</dbReference>
<protein>
    <recommendedName>
        <fullName evidence="9">Cytochrome P450</fullName>
    </recommendedName>
</protein>
<reference evidence="7" key="1">
    <citation type="submission" date="2020-11" db="EMBL/GenBank/DDBJ databases">
        <authorList>
            <person name="Tran Van P."/>
        </authorList>
    </citation>
    <scope>NUCLEOTIDE SEQUENCE</scope>
</reference>
<gene>
    <name evidence="7" type="ORF">OSB1V03_LOCUS16179</name>
</gene>
<dbReference type="GO" id="GO:0005737">
    <property type="term" value="C:cytoplasm"/>
    <property type="evidence" value="ECO:0007669"/>
    <property type="project" value="TreeGrafter"/>
</dbReference>
<evidence type="ECO:0000256" key="4">
    <source>
        <dbReference type="ARBA" id="ARBA00023033"/>
    </source>
</evidence>
<evidence type="ECO:0000256" key="6">
    <source>
        <dbReference type="RuleBase" id="RU000461"/>
    </source>
</evidence>
<evidence type="ECO:0000256" key="1">
    <source>
        <dbReference type="ARBA" id="ARBA00010617"/>
    </source>
</evidence>
<dbReference type="InterPro" id="IPR036396">
    <property type="entry name" value="Cyt_P450_sf"/>
</dbReference>
<comment type="cofactor">
    <cofactor evidence="5">
        <name>heme</name>
        <dbReference type="ChEBI" id="CHEBI:30413"/>
    </cofactor>
</comment>
<name>A0A7R9L6C7_9ACAR</name>
<dbReference type="GO" id="GO:0006082">
    <property type="term" value="P:organic acid metabolic process"/>
    <property type="evidence" value="ECO:0007669"/>
    <property type="project" value="TreeGrafter"/>
</dbReference>
<dbReference type="Proteomes" id="UP000759131">
    <property type="component" value="Unassembled WGS sequence"/>
</dbReference>
<dbReference type="GO" id="GO:0006805">
    <property type="term" value="P:xenobiotic metabolic process"/>
    <property type="evidence" value="ECO:0007669"/>
    <property type="project" value="TreeGrafter"/>
</dbReference>
<dbReference type="InterPro" id="IPR017972">
    <property type="entry name" value="Cyt_P450_CS"/>
</dbReference>
<keyword evidence="3 5" id="KW-0408">Iron</keyword>
<dbReference type="InterPro" id="IPR001128">
    <property type="entry name" value="Cyt_P450"/>
</dbReference>
<comment type="similarity">
    <text evidence="1 6">Belongs to the cytochrome P450 family.</text>
</comment>
<dbReference type="Gene3D" id="1.10.630.10">
    <property type="entry name" value="Cytochrome P450"/>
    <property type="match status" value="1"/>
</dbReference>
<evidence type="ECO:0000256" key="5">
    <source>
        <dbReference type="PIRSR" id="PIRSR602401-1"/>
    </source>
</evidence>
<dbReference type="GO" id="GO:0016712">
    <property type="term" value="F:oxidoreductase activity, acting on paired donors, with incorporation or reduction of molecular oxygen, reduced flavin or flavoprotein as one donor, and incorporation of one atom of oxygen"/>
    <property type="evidence" value="ECO:0007669"/>
    <property type="project" value="TreeGrafter"/>
</dbReference>
<keyword evidence="5 6" id="KW-0349">Heme</keyword>
<dbReference type="Pfam" id="PF00067">
    <property type="entry name" value="p450"/>
    <property type="match status" value="1"/>
</dbReference>
<dbReference type="PRINTS" id="PR00463">
    <property type="entry name" value="EP450I"/>
</dbReference>
<accession>A0A7R9L6C7</accession>
<dbReference type="GO" id="GO:0005506">
    <property type="term" value="F:iron ion binding"/>
    <property type="evidence" value="ECO:0007669"/>
    <property type="project" value="InterPro"/>
</dbReference>
<organism evidence="7">
    <name type="scientific">Medioppia subpectinata</name>
    <dbReference type="NCBI Taxonomy" id="1979941"/>
    <lineage>
        <taxon>Eukaryota</taxon>
        <taxon>Metazoa</taxon>
        <taxon>Ecdysozoa</taxon>
        <taxon>Arthropoda</taxon>
        <taxon>Chelicerata</taxon>
        <taxon>Arachnida</taxon>
        <taxon>Acari</taxon>
        <taxon>Acariformes</taxon>
        <taxon>Sarcoptiformes</taxon>
        <taxon>Oribatida</taxon>
        <taxon>Brachypylina</taxon>
        <taxon>Oppioidea</taxon>
        <taxon>Oppiidae</taxon>
        <taxon>Medioppia</taxon>
    </lineage>
</organism>
<dbReference type="SUPFAM" id="SSF48264">
    <property type="entry name" value="Cytochrome P450"/>
    <property type="match status" value="1"/>
</dbReference>
<evidence type="ECO:0008006" key="9">
    <source>
        <dbReference type="Google" id="ProtNLM"/>
    </source>
</evidence>
<evidence type="ECO:0000313" key="7">
    <source>
        <dbReference type="EMBL" id="CAD7635788.1"/>
    </source>
</evidence>
<evidence type="ECO:0000256" key="2">
    <source>
        <dbReference type="ARBA" id="ARBA00022723"/>
    </source>
</evidence>
<dbReference type="EMBL" id="OC872264">
    <property type="protein sequence ID" value="CAD7635788.1"/>
    <property type="molecule type" value="Genomic_DNA"/>
</dbReference>
<dbReference type="PANTHER" id="PTHR24300:SF375">
    <property type="entry name" value="CYTOCHROME P450 FAMILY"/>
    <property type="match status" value="1"/>
</dbReference>
<proteinExistence type="inferred from homology"/>
<dbReference type="EMBL" id="CAJPIZ010017689">
    <property type="protein sequence ID" value="CAG2116218.1"/>
    <property type="molecule type" value="Genomic_DNA"/>
</dbReference>
<evidence type="ECO:0000313" key="8">
    <source>
        <dbReference type="Proteomes" id="UP000759131"/>
    </source>
</evidence>
<dbReference type="PROSITE" id="PS00086">
    <property type="entry name" value="CYTOCHROME_P450"/>
    <property type="match status" value="1"/>
</dbReference>
<keyword evidence="2 5" id="KW-0479">Metal-binding</keyword>